<name>A0A5C3P7Y1_9APHY</name>
<accession>A0A5C3P7Y1</accession>
<feature type="domain" description="Chromo" evidence="1">
    <location>
        <begin position="57"/>
        <end position="101"/>
    </location>
</feature>
<dbReference type="EMBL" id="ML211545">
    <property type="protein sequence ID" value="TFK81903.1"/>
    <property type="molecule type" value="Genomic_DNA"/>
</dbReference>
<protein>
    <recommendedName>
        <fullName evidence="1">Chromo domain-containing protein</fullName>
    </recommendedName>
</protein>
<dbReference type="Proteomes" id="UP000308197">
    <property type="component" value="Unassembled WGS sequence"/>
</dbReference>
<dbReference type="EMBL" id="ML211545">
    <property type="protein sequence ID" value="TFK81902.1"/>
    <property type="molecule type" value="Genomic_DNA"/>
</dbReference>
<gene>
    <name evidence="3" type="ORF">K466DRAFT_501298</name>
    <name evidence="2" type="ORF">K466DRAFT_501299</name>
</gene>
<dbReference type="SUPFAM" id="SSF54160">
    <property type="entry name" value="Chromo domain-like"/>
    <property type="match status" value="1"/>
</dbReference>
<dbReference type="Gene3D" id="2.40.50.40">
    <property type="match status" value="1"/>
</dbReference>
<dbReference type="GO" id="GO:0006338">
    <property type="term" value="P:chromatin remodeling"/>
    <property type="evidence" value="ECO:0007669"/>
    <property type="project" value="UniProtKB-ARBA"/>
</dbReference>
<evidence type="ECO:0000313" key="3">
    <source>
        <dbReference type="EMBL" id="TFK81903.1"/>
    </source>
</evidence>
<keyword evidence="4" id="KW-1185">Reference proteome</keyword>
<reference evidence="3 4" key="1">
    <citation type="journal article" date="2019" name="Nat. Ecol. Evol.">
        <title>Megaphylogeny resolves global patterns of mushroom evolution.</title>
        <authorList>
            <person name="Varga T."/>
            <person name="Krizsan K."/>
            <person name="Foldi C."/>
            <person name="Dima B."/>
            <person name="Sanchez-Garcia M."/>
            <person name="Sanchez-Ramirez S."/>
            <person name="Szollosi G.J."/>
            <person name="Szarkandi J.G."/>
            <person name="Papp V."/>
            <person name="Albert L."/>
            <person name="Andreopoulos W."/>
            <person name="Angelini C."/>
            <person name="Antonin V."/>
            <person name="Barry K.W."/>
            <person name="Bougher N.L."/>
            <person name="Buchanan P."/>
            <person name="Buyck B."/>
            <person name="Bense V."/>
            <person name="Catcheside P."/>
            <person name="Chovatia M."/>
            <person name="Cooper J."/>
            <person name="Damon W."/>
            <person name="Desjardin D."/>
            <person name="Finy P."/>
            <person name="Geml J."/>
            <person name="Haridas S."/>
            <person name="Hughes K."/>
            <person name="Justo A."/>
            <person name="Karasinski D."/>
            <person name="Kautmanova I."/>
            <person name="Kiss B."/>
            <person name="Kocsube S."/>
            <person name="Kotiranta H."/>
            <person name="LaButti K.M."/>
            <person name="Lechner B.E."/>
            <person name="Liimatainen K."/>
            <person name="Lipzen A."/>
            <person name="Lukacs Z."/>
            <person name="Mihaltcheva S."/>
            <person name="Morgado L.N."/>
            <person name="Niskanen T."/>
            <person name="Noordeloos M.E."/>
            <person name="Ohm R.A."/>
            <person name="Ortiz-Santana B."/>
            <person name="Ovrebo C."/>
            <person name="Racz N."/>
            <person name="Riley R."/>
            <person name="Savchenko A."/>
            <person name="Shiryaev A."/>
            <person name="Soop K."/>
            <person name="Spirin V."/>
            <person name="Szebenyi C."/>
            <person name="Tomsovsky M."/>
            <person name="Tulloss R.E."/>
            <person name="Uehling J."/>
            <person name="Grigoriev I.V."/>
            <person name="Vagvolgyi C."/>
            <person name="Papp T."/>
            <person name="Martin F.M."/>
            <person name="Miettinen O."/>
            <person name="Hibbett D.S."/>
            <person name="Nagy L.G."/>
        </authorList>
    </citation>
    <scope>NUCLEOTIDE SEQUENCE [LARGE SCALE GENOMIC DNA]</scope>
    <source>
        <strain evidence="3 4">HHB13444</strain>
    </source>
</reference>
<proteinExistence type="predicted"/>
<dbReference type="AlphaFoldDB" id="A0A5C3P7Y1"/>
<organism evidence="3 4">
    <name type="scientific">Polyporus arcularius HHB13444</name>
    <dbReference type="NCBI Taxonomy" id="1314778"/>
    <lineage>
        <taxon>Eukaryota</taxon>
        <taxon>Fungi</taxon>
        <taxon>Dikarya</taxon>
        <taxon>Basidiomycota</taxon>
        <taxon>Agaricomycotina</taxon>
        <taxon>Agaricomycetes</taxon>
        <taxon>Polyporales</taxon>
        <taxon>Polyporaceae</taxon>
        <taxon>Polyporus</taxon>
    </lineage>
</organism>
<evidence type="ECO:0000313" key="4">
    <source>
        <dbReference type="Proteomes" id="UP000308197"/>
    </source>
</evidence>
<dbReference type="CDD" id="cd00024">
    <property type="entry name" value="CD_CSD"/>
    <property type="match status" value="1"/>
</dbReference>
<dbReference type="InterPro" id="IPR023780">
    <property type="entry name" value="Chromo_domain"/>
</dbReference>
<dbReference type="PROSITE" id="PS50013">
    <property type="entry name" value="CHROMO_2"/>
    <property type="match status" value="1"/>
</dbReference>
<dbReference type="InterPro" id="IPR016197">
    <property type="entry name" value="Chromo-like_dom_sf"/>
</dbReference>
<evidence type="ECO:0000313" key="2">
    <source>
        <dbReference type="EMBL" id="TFK81902.1"/>
    </source>
</evidence>
<sequence>MQVCQVGNLAYELHLSKDLPIHPVFYVSLLLPHKHSSLLGQHSPEPAPIEVEGEEEYEVERVLESRCYGQERELQYLVWWKGWGPEYDRWESTETLTHAPQ</sequence>
<dbReference type="InterPro" id="IPR000953">
    <property type="entry name" value="Chromo/chromo_shadow_dom"/>
</dbReference>
<dbReference type="STRING" id="1314778.A0A5C3P7Y1"/>
<evidence type="ECO:0000259" key="1">
    <source>
        <dbReference type="PROSITE" id="PS50013"/>
    </source>
</evidence>
<dbReference type="Pfam" id="PF00385">
    <property type="entry name" value="Chromo"/>
    <property type="match status" value="1"/>
</dbReference>